<dbReference type="AlphaFoldDB" id="A0AA41YTS5"/>
<evidence type="ECO:0000313" key="3">
    <source>
        <dbReference type="Proteomes" id="UP001165667"/>
    </source>
</evidence>
<dbReference type="Proteomes" id="UP001165667">
    <property type="component" value="Unassembled WGS sequence"/>
</dbReference>
<dbReference type="RefSeq" id="WP_282583448.1">
    <property type="nucleotide sequence ID" value="NZ_JAMOIM010000002.1"/>
</dbReference>
<feature type="compositionally biased region" description="Basic and acidic residues" evidence="1">
    <location>
        <begin position="168"/>
        <end position="177"/>
    </location>
</feature>
<evidence type="ECO:0000313" key="2">
    <source>
        <dbReference type="EMBL" id="MCW6507076.1"/>
    </source>
</evidence>
<reference evidence="2" key="1">
    <citation type="submission" date="2022-05" db="EMBL/GenBank/DDBJ databases">
        <authorList>
            <person name="Pankratov T."/>
        </authorList>
    </citation>
    <scope>NUCLEOTIDE SEQUENCE</scope>
    <source>
        <strain evidence="2">BP6-180914</strain>
    </source>
</reference>
<dbReference type="EMBL" id="JAMOIM010000002">
    <property type="protein sequence ID" value="MCW6507076.1"/>
    <property type="molecule type" value="Genomic_DNA"/>
</dbReference>
<name>A0AA41YTS5_9HYPH</name>
<evidence type="ECO:0000256" key="1">
    <source>
        <dbReference type="SAM" id="MobiDB-lite"/>
    </source>
</evidence>
<gene>
    <name evidence="2" type="ORF">M8523_03470</name>
</gene>
<protein>
    <submittedName>
        <fullName evidence="2">Uncharacterized protein</fullName>
    </submittedName>
</protein>
<proteinExistence type="predicted"/>
<sequence length="192" mass="20595">MDDFIAIAEAEEQRLTEELSRNPTFLKLQAVRAVLEAYRAASKPSVLDTMIKTFGPSGPRPGSKAAQIRPIVIEYLTKKNARAQTSELLEVVTRAGVEIGGQKPSGTMSSYLSNMDELDHKQGEGYGLKRPAPETPPPAPPAATSTEDGGPAPQRYTGGVFGQPGHDQGSDGERATEPDPQAYEAAEAEIFR</sequence>
<keyword evidence="3" id="KW-1185">Reference proteome</keyword>
<accession>A0AA41YTS5</accession>
<comment type="caution">
    <text evidence="2">The sequence shown here is derived from an EMBL/GenBank/DDBJ whole genome shotgun (WGS) entry which is preliminary data.</text>
</comment>
<organism evidence="2 3">
    <name type="scientific">Lichenifustis flavocetrariae</name>
    <dbReference type="NCBI Taxonomy" id="2949735"/>
    <lineage>
        <taxon>Bacteria</taxon>
        <taxon>Pseudomonadati</taxon>
        <taxon>Pseudomonadota</taxon>
        <taxon>Alphaproteobacteria</taxon>
        <taxon>Hyphomicrobiales</taxon>
        <taxon>Lichenihabitantaceae</taxon>
        <taxon>Lichenifustis</taxon>
    </lineage>
</organism>
<feature type="region of interest" description="Disordered" evidence="1">
    <location>
        <begin position="121"/>
        <end position="192"/>
    </location>
</feature>